<evidence type="ECO:0000256" key="9">
    <source>
        <dbReference type="PROSITE-ProRule" id="PRU00282"/>
    </source>
</evidence>
<evidence type="ECO:0000256" key="3">
    <source>
        <dbReference type="ARBA" id="ARBA00022448"/>
    </source>
</evidence>
<evidence type="ECO:0000256" key="8">
    <source>
        <dbReference type="ARBA" id="ARBA00023136"/>
    </source>
</evidence>
<dbReference type="GO" id="GO:0000064">
    <property type="term" value="F:L-ornithine transmembrane transporter activity"/>
    <property type="evidence" value="ECO:0007669"/>
    <property type="project" value="TreeGrafter"/>
</dbReference>
<dbReference type="EMBL" id="SDOX01000019">
    <property type="protein sequence ID" value="TFJ84216.1"/>
    <property type="molecule type" value="Genomic_DNA"/>
</dbReference>
<keyword evidence="5" id="KW-0677">Repeat</keyword>
<dbReference type="AlphaFoldDB" id="A0A4D9CYW2"/>
<evidence type="ECO:0000256" key="10">
    <source>
        <dbReference type="RuleBase" id="RU000488"/>
    </source>
</evidence>
<evidence type="ECO:0000256" key="2">
    <source>
        <dbReference type="ARBA" id="ARBA00006375"/>
    </source>
</evidence>
<accession>A0A4D9CYW2</accession>
<dbReference type="Pfam" id="PF00153">
    <property type="entry name" value="Mito_carr"/>
    <property type="match status" value="2"/>
</dbReference>
<dbReference type="SUPFAM" id="SSF103506">
    <property type="entry name" value="Mitochondrial carrier"/>
    <property type="match status" value="1"/>
</dbReference>
<protein>
    <recommendedName>
        <fullName evidence="13">Mitochondrial carrier protein</fullName>
    </recommendedName>
</protein>
<keyword evidence="6" id="KW-1133">Transmembrane helix</keyword>
<gene>
    <name evidence="11" type="ORF">NSK_004207</name>
</gene>
<dbReference type="PANTHER" id="PTHR45624">
    <property type="entry name" value="MITOCHONDRIAL BASIC AMINO ACIDS TRANSPORTER-RELATED"/>
    <property type="match status" value="1"/>
</dbReference>
<evidence type="ECO:0000256" key="5">
    <source>
        <dbReference type="ARBA" id="ARBA00022737"/>
    </source>
</evidence>
<evidence type="ECO:0000256" key="4">
    <source>
        <dbReference type="ARBA" id="ARBA00022692"/>
    </source>
</evidence>
<evidence type="ECO:0000256" key="6">
    <source>
        <dbReference type="ARBA" id="ARBA00022989"/>
    </source>
</evidence>
<keyword evidence="3 10" id="KW-0813">Transport</keyword>
<name>A0A4D9CYW2_9STRA</name>
<comment type="subcellular location">
    <subcellularLocation>
        <location evidence="1">Mitochondrion membrane</location>
        <topology evidence="1">Multi-pass membrane protein</topology>
    </subcellularLocation>
</comment>
<dbReference type="PROSITE" id="PS50920">
    <property type="entry name" value="SOLCAR"/>
    <property type="match status" value="2"/>
</dbReference>
<proteinExistence type="inferred from homology"/>
<dbReference type="GO" id="GO:1990575">
    <property type="term" value="P:mitochondrial L-ornithine transmembrane transport"/>
    <property type="evidence" value="ECO:0007669"/>
    <property type="project" value="TreeGrafter"/>
</dbReference>
<evidence type="ECO:0000256" key="1">
    <source>
        <dbReference type="ARBA" id="ARBA00004225"/>
    </source>
</evidence>
<feature type="repeat" description="Solcar" evidence="9">
    <location>
        <begin position="53"/>
        <end position="137"/>
    </location>
</feature>
<dbReference type="OrthoDB" id="193856at2759"/>
<dbReference type="GO" id="GO:0031966">
    <property type="term" value="C:mitochondrial membrane"/>
    <property type="evidence" value="ECO:0007669"/>
    <property type="project" value="UniProtKB-SubCell"/>
</dbReference>
<reference evidence="11 12" key="1">
    <citation type="submission" date="2019-01" db="EMBL/GenBank/DDBJ databases">
        <title>Nuclear Genome Assembly of the Microalgal Biofuel strain Nannochloropsis salina CCMP1776.</title>
        <authorList>
            <person name="Hovde B."/>
        </authorList>
    </citation>
    <scope>NUCLEOTIDE SEQUENCE [LARGE SCALE GENOMIC DNA]</scope>
    <source>
        <strain evidence="11 12">CCMP1776</strain>
    </source>
</reference>
<organism evidence="11 12">
    <name type="scientific">Nannochloropsis salina CCMP1776</name>
    <dbReference type="NCBI Taxonomy" id="1027361"/>
    <lineage>
        <taxon>Eukaryota</taxon>
        <taxon>Sar</taxon>
        <taxon>Stramenopiles</taxon>
        <taxon>Ochrophyta</taxon>
        <taxon>Eustigmatophyceae</taxon>
        <taxon>Eustigmatales</taxon>
        <taxon>Monodopsidaceae</taxon>
        <taxon>Microchloropsis</taxon>
        <taxon>Microchloropsis salina</taxon>
    </lineage>
</organism>
<dbReference type="InterPro" id="IPR050567">
    <property type="entry name" value="Mitochondrial_Carrier"/>
</dbReference>
<evidence type="ECO:0000313" key="12">
    <source>
        <dbReference type="Proteomes" id="UP000355283"/>
    </source>
</evidence>
<dbReference type="InterPro" id="IPR018108">
    <property type="entry name" value="MCP_transmembrane"/>
</dbReference>
<dbReference type="PANTHER" id="PTHR45624:SF12">
    <property type="entry name" value="MITOCHONDRIAL ORNITHINE TRANSPORTER 1"/>
    <property type="match status" value="1"/>
</dbReference>
<sequence>MQGFYKGLSAPLAAQAVYKAIIFGTNSTAQQLLLARTKKRPRPPSSNLSPPCLSYPEIFLCGALSGGVNALVVTPVELVRNRLVVSQGAYSGPRDCVGQAWRQGGFRGLWIGLLPTLCRDGPGVGAWFLAFAAGKDGLLAWKKSAKGLRGGGRESGEEKLGVGGLLLAGSGAGVAFWTVALPFDTVKSVMQVAGVGREGRREGMGQVIERLVREGGLRRLFRGWQGAFGRAVPGSAATLATFDVVKDWL</sequence>
<evidence type="ECO:0008006" key="13">
    <source>
        <dbReference type="Google" id="ProtNLM"/>
    </source>
</evidence>
<evidence type="ECO:0000313" key="11">
    <source>
        <dbReference type="EMBL" id="TFJ84216.1"/>
    </source>
</evidence>
<keyword evidence="8 9" id="KW-0472">Membrane</keyword>
<dbReference type="InterPro" id="IPR023395">
    <property type="entry name" value="MCP_dom_sf"/>
</dbReference>
<evidence type="ECO:0000256" key="7">
    <source>
        <dbReference type="ARBA" id="ARBA00023128"/>
    </source>
</evidence>
<keyword evidence="4 9" id="KW-0812">Transmembrane</keyword>
<keyword evidence="7" id="KW-0496">Mitochondrion</keyword>
<comment type="similarity">
    <text evidence="2 10">Belongs to the mitochondrial carrier (TC 2.A.29) family.</text>
</comment>
<comment type="caution">
    <text evidence="11">The sequence shown here is derived from an EMBL/GenBank/DDBJ whole genome shotgun (WGS) entry which is preliminary data.</text>
</comment>
<dbReference type="Gene3D" id="1.50.40.10">
    <property type="entry name" value="Mitochondrial carrier domain"/>
    <property type="match status" value="1"/>
</dbReference>
<feature type="repeat" description="Solcar" evidence="9">
    <location>
        <begin position="163"/>
        <end position="248"/>
    </location>
</feature>
<keyword evidence="12" id="KW-1185">Reference proteome</keyword>
<dbReference type="Proteomes" id="UP000355283">
    <property type="component" value="Unassembled WGS sequence"/>
</dbReference>